<evidence type="ECO:0000259" key="1">
    <source>
        <dbReference type="PROSITE" id="PS51340"/>
    </source>
</evidence>
<dbReference type="Proteomes" id="UP001499841">
    <property type="component" value="Unassembled WGS sequence"/>
</dbReference>
<proteinExistence type="predicted"/>
<organism evidence="2 3">
    <name type="scientific">Georgenia daeguensis</name>
    <dbReference type="NCBI Taxonomy" id="908355"/>
    <lineage>
        <taxon>Bacteria</taxon>
        <taxon>Bacillati</taxon>
        <taxon>Actinomycetota</taxon>
        <taxon>Actinomycetes</taxon>
        <taxon>Micrococcales</taxon>
        <taxon>Bogoriellaceae</taxon>
        <taxon>Georgenia</taxon>
    </lineage>
</organism>
<dbReference type="Gene3D" id="2.40.33.20">
    <property type="entry name" value="PK beta-barrel domain-like"/>
    <property type="match status" value="1"/>
</dbReference>
<sequence>MAGVVSHVCRVAELHLDGGSVGVTAIDKRPAEGPVRVGRYGLRGDVQADRKDHGGLEKAVYAYDQAEADWWAGELGEDVPAGRFGENLRVSGLPVDDAEIGERWRIGDTLEVEVTGPRTPCATFGRWLGQDGWVRRFTQRGRPGAYLRVLVPGEVRAGDTVTVTHRPGHGVTVAGWFPAQGVDDARTLLSAEGDGQIAMAAYLREHVARVAARAAVPAG</sequence>
<accession>A0ABP8EQP9</accession>
<dbReference type="PROSITE" id="PS51340">
    <property type="entry name" value="MOSC"/>
    <property type="match status" value="1"/>
</dbReference>
<dbReference type="Pfam" id="PF03473">
    <property type="entry name" value="MOSC"/>
    <property type="match status" value="1"/>
</dbReference>
<gene>
    <name evidence="2" type="ORF">GCM10022262_06190</name>
</gene>
<dbReference type="PANTHER" id="PTHR30212:SF2">
    <property type="entry name" value="PROTEIN YIIM"/>
    <property type="match status" value="1"/>
</dbReference>
<evidence type="ECO:0000313" key="2">
    <source>
        <dbReference type="EMBL" id="GAA4286260.1"/>
    </source>
</evidence>
<dbReference type="RefSeq" id="WP_345037537.1">
    <property type="nucleotide sequence ID" value="NZ_BAABBA010000002.1"/>
</dbReference>
<evidence type="ECO:0000313" key="3">
    <source>
        <dbReference type="Proteomes" id="UP001499841"/>
    </source>
</evidence>
<feature type="domain" description="MOSC" evidence="1">
    <location>
        <begin position="29"/>
        <end position="164"/>
    </location>
</feature>
<name>A0ABP8EQP9_9MICO</name>
<comment type="caution">
    <text evidence="2">The sequence shown here is derived from an EMBL/GenBank/DDBJ whole genome shotgun (WGS) entry which is preliminary data.</text>
</comment>
<dbReference type="InterPro" id="IPR052353">
    <property type="entry name" value="Benzoxazolinone_Detox_Enz"/>
</dbReference>
<dbReference type="SUPFAM" id="SSF50800">
    <property type="entry name" value="PK beta-barrel domain-like"/>
    <property type="match status" value="1"/>
</dbReference>
<dbReference type="EMBL" id="BAABBA010000002">
    <property type="protein sequence ID" value="GAA4286260.1"/>
    <property type="molecule type" value="Genomic_DNA"/>
</dbReference>
<reference evidence="3" key="1">
    <citation type="journal article" date="2019" name="Int. J. Syst. Evol. Microbiol.">
        <title>The Global Catalogue of Microorganisms (GCM) 10K type strain sequencing project: providing services to taxonomists for standard genome sequencing and annotation.</title>
        <authorList>
            <consortium name="The Broad Institute Genomics Platform"/>
            <consortium name="The Broad Institute Genome Sequencing Center for Infectious Disease"/>
            <person name="Wu L."/>
            <person name="Ma J."/>
        </authorList>
    </citation>
    <scope>NUCLEOTIDE SEQUENCE [LARGE SCALE GENOMIC DNA]</scope>
    <source>
        <strain evidence="3">JCM 17459</strain>
    </source>
</reference>
<dbReference type="InterPro" id="IPR005302">
    <property type="entry name" value="MoCF_Sase_C"/>
</dbReference>
<protein>
    <recommendedName>
        <fullName evidence="1">MOSC domain-containing protein</fullName>
    </recommendedName>
</protein>
<dbReference type="PANTHER" id="PTHR30212">
    <property type="entry name" value="PROTEIN YIIM"/>
    <property type="match status" value="1"/>
</dbReference>
<keyword evidence="3" id="KW-1185">Reference proteome</keyword>
<dbReference type="InterPro" id="IPR011037">
    <property type="entry name" value="Pyrv_Knase-like_insert_dom_sf"/>
</dbReference>